<dbReference type="CDD" id="cd00093">
    <property type="entry name" value="HTH_XRE"/>
    <property type="match status" value="1"/>
</dbReference>
<feature type="domain" description="IrrE N-terminal-like" evidence="2">
    <location>
        <begin position="232"/>
        <end position="300"/>
    </location>
</feature>
<dbReference type="SUPFAM" id="SSF47413">
    <property type="entry name" value="lambda repressor-like DNA-binding domains"/>
    <property type="match status" value="1"/>
</dbReference>
<evidence type="ECO:0000256" key="1">
    <source>
        <dbReference type="ARBA" id="ARBA00007227"/>
    </source>
</evidence>
<reference evidence="3 4" key="1">
    <citation type="journal article" date="2008" name="Genome Res.">
        <title>Insights from the complete genome sequence of Mycobacterium marinum on the evolution of Mycobacterium tuberculosis.</title>
        <authorList>
            <person name="Stinear T.P."/>
            <person name="Seemann T."/>
            <person name="Harrison P.F."/>
            <person name="Jenkin G.A."/>
            <person name="Davies J.K."/>
            <person name="Johnson P.D."/>
            <person name="Abdellah Z."/>
            <person name="Arrowsmith C."/>
            <person name="Chillingworth T."/>
            <person name="Churcher C."/>
            <person name="Clarke K."/>
            <person name="Cronin A."/>
            <person name="Davis P."/>
            <person name="Goodhead I."/>
            <person name="Holroyd N."/>
            <person name="Jagels K."/>
            <person name="Lord A."/>
            <person name="Moule S."/>
            <person name="Mungall K."/>
            <person name="Norbertczak H."/>
            <person name="Quail M.A."/>
            <person name="Rabbinowitsch E."/>
            <person name="Walker D."/>
            <person name="White B."/>
            <person name="Whitehead S."/>
            <person name="Small P.L."/>
            <person name="Brosch R."/>
            <person name="Ramakrishnan L."/>
            <person name="Fischbach M.A."/>
            <person name="Parkhill J."/>
            <person name="Cole S.T."/>
        </authorList>
    </citation>
    <scope>NUCLEOTIDE SEQUENCE [LARGE SCALE GENOMIC DNA]</scope>
    <source>
        <strain evidence="4">ATCC BAA-535 / M</strain>
    </source>
</reference>
<dbReference type="PANTHER" id="PTHR43236:SF1">
    <property type="entry name" value="BLL7220 PROTEIN"/>
    <property type="match status" value="1"/>
</dbReference>
<proteinExistence type="inferred from homology"/>
<dbReference type="STRING" id="216594.MMAR_0024"/>
<dbReference type="OrthoDB" id="9794834at2"/>
<sequence>MNATGLSPRWASPPGETIAQAAADRGISHSELATRLGLAKQQLAELLVGSLPITLGLAETLSATVGASREFWISRDAQYHDDLRRVEADQWAQQFPISQMVEFGWISQPADWHEQIDACLEYFQVEEPAGWETRYGQALCTARYRKSPTFDVDAAATSAWFRACEAQAEGQFTSGFFDADRFAKMVADLVSLTRIKDPARFIPQLTARCAEAGVVVVVVRPPKGCPVSGVARTYRGRPLIQLSARNLSDDHFWFSFFHEAGHIVLHPHEEMYIDNFDEGLNDDVEAEANAFAERQLFPAGVDVQGRLTSRAIVRAAQANGVSTGVVVGQLQYRGAIRQNQFNTLKRRYVWDGPNLGMK</sequence>
<dbReference type="InterPro" id="IPR010359">
    <property type="entry name" value="IrrE_HExxH"/>
</dbReference>
<dbReference type="InterPro" id="IPR052345">
    <property type="entry name" value="Rad_response_metalloprotease"/>
</dbReference>
<dbReference type="InterPro" id="IPR010982">
    <property type="entry name" value="Lambda_DNA-bd_dom_sf"/>
</dbReference>
<dbReference type="HOGENOM" id="CLU_055824_0_0_11"/>
<dbReference type="PANTHER" id="PTHR43236">
    <property type="entry name" value="ANTITOXIN HIGA1"/>
    <property type="match status" value="1"/>
</dbReference>
<dbReference type="EMBL" id="CP000854">
    <property type="protein sequence ID" value="ACC38495.1"/>
    <property type="molecule type" value="Genomic_DNA"/>
</dbReference>
<dbReference type="GO" id="GO:0003677">
    <property type="term" value="F:DNA binding"/>
    <property type="evidence" value="ECO:0007669"/>
    <property type="project" value="InterPro"/>
</dbReference>
<dbReference type="AlphaFoldDB" id="B2HI69"/>
<evidence type="ECO:0000313" key="3">
    <source>
        <dbReference type="EMBL" id="ACC38495.1"/>
    </source>
</evidence>
<accession>B2HI69</accession>
<name>B2HI69_MYCMM</name>
<dbReference type="eggNOG" id="COG3093">
    <property type="taxonomic scope" value="Bacteria"/>
</dbReference>
<dbReference type="Pfam" id="PF06114">
    <property type="entry name" value="Peptidase_M78"/>
    <property type="match status" value="1"/>
</dbReference>
<keyword evidence="4" id="KW-1185">Reference proteome</keyword>
<dbReference type="InterPro" id="IPR001387">
    <property type="entry name" value="Cro/C1-type_HTH"/>
</dbReference>
<dbReference type="Gene3D" id="1.10.10.2910">
    <property type="match status" value="1"/>
</dbReference>
<evidence type="ECO:0000259" key="2">
    <source>
        <dbReference type="Pfam" id="PF06114"/>
    </source>
</evidence>
<dbReference type="Proteomes" id="UP000001190">
    <property type="component" value="Chromosome"/>
</dbReference>
<comment type="similarity">
    <text evidence="1">Belongs to the short-chain fatty acyl-CoA assimilation regulator (ScfR) family.</text>
</comment>
<protein>
    <submittedName>
        <fullName evidence="3">Plasmid maintenance system antidote protein</fullName>
    </submittedName>
</protein>
<evidence type="ECO:0000313" key="4">
    <source>
        <dbReference type="Proteomes" id="UP000001190"/>
    </source>
</evidence>
<organism evidence="3 4">
    <name type="scientific">Mycobacterium marinum (strain ATCC BAA-535 / M)</name>
    <dbReference type="NCBI Taxonomy" id="216594"/>
    <lineage>
        <taxon>Bacteria</taxon>
        <taxon>Bacillati</taxon>
        <taxon>Actinomycetota</taxon>
        <taxon>Actinomycetes</taxon>
        <taxon>Mycobacteriales</taxon>
        <taxon>Mycobacteriaceae</taxon>
        <taxon>Mycobacterium</taxon>
        <taxon>Mycobacterium ulcerans group</taxon>
    </lineage>
</organism>
<gene>
    <name evidence="3" type="ordered locus">MMAR_0024</name>
</gene>
<dbReference type="KEGG" id="mmi:MMAR_0024"/>
<dbReference type="Gene3D" id="1.10.260.40">
    <property type="entry name" value="lambda repressor-like DNA-binding domains"/>
    <property type="match status" value="1"/>
</dbReference>